<dbReference type="FunFam" id="3.10.590.10:FF:000003">
    <property type="entry name" value="Thymocyte nuclear protein 1"/>
    <property type="match status" value="1"/>
</dbReference>
<dbReference type="CDD" id="cd21133">
    <property type="entry name" value="EVE"/>
    <property type="match status" value="1"/>
</dbReference>
<evidence type="ECO:0000256" key="3">
    <source>
        <dbReference type="ARBA" id="ARBA00022553"/>
    </source>
</evidence>
<dbReference type="SUPFAM" id="SSF88697">
    <property type="entry name" value="PUA domain-like"/>
    <property type="match status" value="1"/>
</dbReference>
<dbReference type="InterPro" id="IPR047197">
    <property type="entry name" value="THYN1-like_EVE"/>
</dbReference>
<accession>A0A1G4IDG4</accession>
<dbReference type="RefSeq" id="XP_067080972.1">
    <property type="nucleotide sequence ID" value="XM_067224871.1"/>
</dbReference>
<dbReference type="VEuPathDB" id="TriTrypDB:TEOVI_000166700"/>
<dbReference type="AlphaFoldDB" id="A0A1G4IDG4"/>
<reference evidence="6" key="1">
    <citation type="submission" date="2016-09" db="EMBL/GenBank/DDBJ databases">
        <authorList>
            <person name="Hebert L."/>
            <person name="Moumen B."/>
        </authorList>
    </citation>
    <scope>NUCLEOTIDE SEQUENCE [LARGE SCALE GENOMIC DNA]</scope>
    <source>
        <strain evidence="6">OVI</strain>
    </source>
</reference>
<dbReference type="GO" id="GO:0005634">
    <property type="term" value="C:nucleus"/>
    <property type="evidence" value="ECO:0007669"/>
    <property type="project" value="UniProtKB-SubCell"/>
</dbReference>
<gene>
    <name evidence="6" type="ORF">TEOVI_000166700</name>
</gene>
<dbReference type="GeneID" id="92375607"/>
<dbReference type="PANTHER" id="PTHR14087:SF7">
    <property type="entry name" value="THYMOCYTE NUCLEAR PROTEIN 1"/>
    <property type="match status" value="1"/>
</dbReference>
<dbReference type="Pfam" id="PF01878">
    <property type="entry name" value="EVE"/>
    <property type="match status" value="1"/>
</dbReference>
<comment type="subcellular location">
    <subcellularLocation>
        <location evidence="1">Nucleus</location>
    </subcellularLocation>
</comment>
<protein>
    <recommendedName>
        <fullName evidence="2">Thymocyte nuclear protein 1</fullName>
    </recommendedName>
</protein>
<dbReference type="Proteomes" id="UP000195570">
    <property type="component" value="Unassembled WGS sequence"/>
</dbReference>
<evidence type="ECO:0000256" key="1">
    <source>
        <dbReference type="ARBA" id="ARBA00004123"/>
    </source>
</evidence>
<sequence length="161" mass="18489">MNRKRPRSPAGVQYWLMKSEPNKFSIDDLKKCTRSPWDGVRNYAARNNMKLMKVGDCVLFYHSNAKPSGVVGLASVVKTAYPDHTALDPKSEYYDARASKKNPWEMVDVQFEEKFASIVSLEELKKEKKLQAMQLFSQSRLSVQPVEKSEYDHVVSLGRKK</sequence>
<dbReference type="InterPro" id="IPR002740">
    <property type="entry name" value="EVE_domain"/>
</dbReference>
<keyword evidence="4" id="KW-0539">Nucleus</keyword>
<feature type="domain" description="EVE" evidence="5">
    <location>
        <begin position="13"/>
        <end position="156"/>
    </location>
</feature>
<dbReference type="InterPro" id="IPR052181">
    <property type="entry name" value="5hmC_binding"/>
</dbReference>
<evidence type="ECO:0000313" key="7">
    <source>
        <dbReference type="Proteomes" id="UP000195570"/>
    </source>
</evidence>
<organism evidence="6 7">
    <name type="scientific">Trypanosoma equiperdum</name>
    <dbReference type="NCBI Taxonomy" id="5694"/>
    <lineage>
        <taxon>Eukaryota</taxon>
        <taxon>Discoba</taxon>
        <taxon>Euglenozoa</taxon>
        <taxon>Kinetoplastea</taxon>
        <taxon>Metakinetoplastina</taxon>
        <taxon>Trypanosomatida</taxon>
        <taxon>Trypanosomatidae</taxon>
        <taxon>Trypanosoma</taxon>
    </lineage>
</organism>
<dbReference type="PANTHER" id="PTHR14087">
    <property type="entry name" value="THYMOCYTE NUCLEAR PROTEIN 1"/>
    <property type="match status" value="1"/>
</dbReference>
<evidence type="ECO:0000256" key="2">
    <source>
        <dbReference type="ARBA" id="ARBA00014654"/>
    </source>
</evidence>
<comment type="caution">
    <text evidence="6">The sequence shown here is derived from an EMBL/GenBank/DDBJ whole genome shotgun (WGS) entry which is preliminary data.</text>
</comment>
<evidence type="ECO:0000256" key="4">
    <source>
        <dbReference type="ARBA" id="ARBA00023242"/>
    </source>
</evidence>
<dbReference type="InterPro" id="IPR015947">
    <property type="entry name" value="PUA-like_sf"/>
</dbReference>
<proteinExistence type="predicted"/>
<dbReference type="EMBL" id="CZPT02001358">
    <property type="protein sequence ID" value="SCU70098.1"/>
    <property type="molecule type" value="Genomic_DNA"/>
</dbReference>
<evidence type="ECO:0000259" key="5">
    <source>
        <dbReference type="Pfam" id="PF01878"/>
    </source>
</evidence>
<keyword evidence="7" id="KW-1185">Reference proteome</keyword>
<keyword evidence="3" id="KW-0597">Phosphoprotein</keyword>
<name>A0A1G4IDG4_TRYEQ</name>
<dbReference type="Gene3D" id="3.10.590.10">
    <property type="entry name" value="ph1033 like domains"/>
    <property type="match status" value="1"/>
</dbReference>
<evidence type="ECO:0000313" key="6">
    <source>
        <dbReference type="EMBL" id="SCU70098.1"/>
    </source>
</evidence>